<comment type="caution">
    <text evidence="4">The sequence shown here is derived from an EMBL/GenBank/DDBJ whole genome shotgun (WGS) entry which is preliminary data.</text>
</comment>
<gene>
    <name evidence="4" type="ORF">G114_00165</name>
</gene>
<keyword evidence="4" id="KW-0378">Hydrolase</keyword>
<dbReference type="InterPro" id="IPR045853">
    <property type="entry name" value="Pep_chain_release_fac_I_sf"/>
</dbReference>
<evidence type="ECO:0000256" key="2">
    <source>
        <dbReference type="SAM" id="MobiDB-lite"/>
    </source>
</evidence>
<evidence type="ECO:0000313" key="5">
    <source>
        <dbReference type="Proteomes" id="UP000023775"/>
    </source>
</evidence>
<dbReference type="GO" id="GO:0043022">
    <property type="term" value="F:ribosome binding"/>
    <property type="evidence" value="ECO:0007669"/>
    <property type="project" value="TreeGrafter"/>
</dbReference>
<reference evidence="4 5" key="1">
    <citation type="journal article" date="2013" name="Genome Announc.">
        <title>Draft Genome Sequence of the Aeromonas diversa Type Strain.</title>
        <authorList>
            <person name="Farfan M."/>
            <person name="Spataro N."/>
            <person name="Sanglas A."/>
            <person name="Albarral V."/>
            <person name="Loren J.G."/>
            <person name="Bosch E."/>
            <person name="Fuste M.C."/>
        </authorList>
    </citation>
    <scope>NUCLEOTIDE SEQUENCE [LARGE SCALE GENOMIC DNA]</scope>
    <source>
        <strain evidence="4 5">2478-85</strain>
    </source>
</reference>
<dbReference type="GO" id="GO:0004045">
    <property type="term" value="F:peptidyl-tRNA hydrolase activity"/>
    <property type="evidence" value="ECO:0007669"/>
    <property type="project" value="TreeGrafter"/>
</dbReference>
<protein>
    <submittedName>
        <fullName evidence="4">Peptidyl-tRNA hydrolase domain-containing protein</fullName>
    </submittedName>
</protein>
<dbReference type="Gene3D" id="3.30.160.20">
    <property type="match status" value="1"/>
</dbReference>
<dbReference type="PATRIC" id="fig|1268237.3.peg.33"/>
<evidence type="ECO:0000313" key="4">
    <source>
        <dbReference type="EMBL" id="ENY73811.1"/>
    </source>
</evidence>
<dbReference type="AlphaFoldDB" id="N9VR63"/>
<keyword evidence="5" id="KW-1185">Reference proteome</keyword>
<sequence>MHHSDSFTMLSPPPNGLFVSQRCLLPWHELQFQTMRAQGAGGQHVNKTDSAVWLRFDYRASPTLPDHYKEGLDRLRDSRVHDGFILIRSESHRSQEMNRQEAIERLLTLLKKAAERPKTRHATRPTRGSQVRRVDAKKRKGAIKAGRRAPIGD</sequence>
<dbReference type="PANTHER" id="PTHR47814">
    <property type="entry name" value="PEPTIDYL-TRNA HYDROLASE ARFB"/>
    <property type="match status" value="1"/>
</dbReference>
<feature type="compositionally biased region" description="Basic residues" evidence="2">
    <location>
        <begin position="135"/>
        <end position="147"/>
    </location>
</feature>
<dbReference type="PROSITE" id="PS00745">
    <property type="entry name" value="RF_PROK_I"/>
    <property type="match status" value="1"/>
</dbReference>
<dbReference type="EMBL" id="APVG01000001">
    <property type="protein sequence ID" value="ENY73811.1"/>
    <property type="molecule type" value="Genomic_DNA"/>
</dbReference>
<dbReference type="PANTHER" id="PTHR47814:SF1">
    <property type="entry name" value="PEPTIDYL-TRNA HYDROLASE ARFB"/>
    <property type="match status" value="1"/>
</dbReference>
<name>N9VR63_9GAMM</name>
<proteinExistence type="inferred from homology"/>
<evidence type="ECO:0000259" key="3">
    <source>
        <dbReference type="PROSITE" id="PS00745"/>
    </source>
</evidence>
<dbReference type="Proteomes" id="UP000023775">
    <property type="component" value="Unassembled WGS sequence"/>
</dbReference>
<dbReference type="GO" id="GO:0072344">
    <property type="term" value="P:rescue of stalled ribosome"/>
    <property type="evidence" value="ECO:0007669"/>
    <property type="project" value="TreeGrafter"/>
</dbReference>
<dbReference type="NCBIfam" id="NF006718">
    <property type="entry name" value="PRK09256.1"/>
    <property type="match status" value="1"/>
</dbReference>
<accession>N9VR63</accession>
<dbReference type="Pfam" id="PF00472">
    <property type="entry name" value="RF-1"/>
    <property type="match status" value="1"/>
</dbReference>
<dbReference type="eggNOG" id="COG0216">
    <property type="taxonomic scope" value="Bacteria"/>
</dbReference>
<feature type="region of interest" description="Disordered" evidence="2">
    <location>
        <begin position="114"/>
        <end position="153"/>
    </location>
</feature>
<organism evidence="4 5">
    <name type="scientific">Aeromonas diversa CDC 2478-85</name>
    <dbReference type="NCBI Taxonomy" id="1268237"/>
    <lineage>
        <taxon>Bacteria</taxon>
        <taxon>Pseudomonadati</taxon>
        <taxon>Pseudomonadota</taxon>
        <taxon>Gammaproteobacteria</taxon>
        <taxon>Aeromonadales</taxon>
        <taxon>Aeromonadaceae</taxon>
        <taxon>Aeromonas</taxon>
    </lineage>
</organism>
<feature type="domain" description="Prokaryotic-type class I peptide chain release factors" evidence="3">
    <location>
        <begin position="36"/>
        <end position="52"/>
    </location>
</feature>
<dbReference type="InterPro" id="IPR000352">
    <property type="entry name" value="Pep_chain_release_fac_I"/>
</dbReference>
<dbReference type="GO" id="GO:0003747">
    <property type="term" value="F:translation release factor activity"/>
    <property type="evidence" value="ECO:0007669"/>
    <property type="project" value="InterPro"/>
</dbReference>
<comment type="similarity">
    <text evidence="1">Belongs to the prokaryotic/mitochondrial release factor family.</text>
</comment>
<evidence type="ECO:0000256" key="1">
    <source>
        <dbReference type="ARBA" id="ARBA00010835"/>
    </source>
</evidence>
<dbReference type="SUPFAM" id="SSF75620">
    <property type="entry name" value="Release factor"/>
    <property type="match status" value="1"/>
</dbReference>